<dbReference type="Proteomes" id="UP000631576">
    <property type="component" value="Unassembled WGS sequence"/>
</dbReference>
<dbReference type="EMBL" id="JACOPE010000001">
    <property type="protein sequence ID" value="MBC5682302.1"/>
    <property type="molecule type" value="Genomic_DNA"/>
</dbReference>
<protein>
    <submittedName>
        <fullName evidence="3">TrkA family potassium uptake protein</fullName>
    </submittedName>
</protein>
<feature type="domain" description="RCK N-terminal" evidence="1">
    <location>
        <begin position="2"/>
        <end position="118"/>
    </location>
</feature>
<dbReference type="Pfam" id="PF02080">
    <property type="entry name" value="TrkA_C"/>
    <property type="match status" value="1"/>
</dbReference>
<dbReference type="InterPro" id="IPR036721">
    <property type="entry name" value="RCK_C_sf"/>
</dbReference>
<dbReference type="SUPFAM" id="SSF51735">
    <property type="entry name" value="NAD(P)-binding Rossmann-fold domains"/>
    <property type="match status" value="1"/>
</dbReference>
<dbReference type="RefSeq" id="WP_117990993.1">
    <property type="nucleotide sequence ID" value="NZ_JACOPE010000001.1"/>
</dbReference>
<dbReference type="SUPFAM" id="SSF116726">
    <property type="entry name" value="TrkA C-terminal domain-like"/>
    <property type="match status" value="1"/>
</dbReference>
<feature type="domain" description="RCK C-terminal" evidence="2">
    <location>
        <begin position="135"/>
        <end position="216"/>
    </location>
</feature>
<comment type="caution">
    <text evidence="3">The sequence shown here is derived from an EMBL/GenBank/DDBJ whole genome shotgun (WGS) entry which is preliminary data.</text>
</comment>
<dbReference type="PROSITE" id="PS51201">
    <property type="entry name" value="RCK_N"/>
    <property type="match status" value="1"/>
</dbReference>
<dbReference type="PANTHER" id="PTHR43833:SF7">
    <property type="entry name" value="KTR SYSTEM POTASSIUM UPTAKE PROTEIN C"/>
    <property type="match status" value="1"/>
</dbReference>
<dbReference type="InterPro" id="IPR036291">
    <property type="entry name" value="NAD(P)-bd_dom_sf"/>
</dbReference>
<dbReference type="InterPro" id="IPR003148">
    <property type="entry name" value="RCK_N"/>
</dbReference>
<accession>A0ABR7G4D3</accession>
<evidence type="ECO:0000313" key="3">
    <source>
        <dbReference type="EMBL" id="MBC5682302.1"/>
    </source>
</evidence>
<dbReference type="Gene3D" id="3.40.50.720">
    <property type="entry name" value="NAD(P)-binding Rossmann-like Domain"/>
    <property type="match status" value="1"/>
</dbReference>
<organism evidence="3 4">
    <name type="scientific">Ruminococcus hominis</name>
    <dbReference type="NCBI Taxonomy" id="2763065"/>
    <lineage>
        <taxon>Bacteria</taxon>
        <taxon>Bacillati</taxon>
        <taxon>Bacillota</taxon>
        <taxon>Clostridia</taxon>
        <taxon>Eubacteriales</taxon>
        <taxon>Oscillospiraceae</taxon>
        <taxon>Ruminococcus</taxon>
    </lineage>
</organism>
<dbReference type="Pfam" id="PF02254">
    <property type="entry name" value="TrkA_N"/>
    <property type="match status" value="1"/>
</dbReference>
<sequence length="216" mass="23920">MGKQFAVFGLGSFGKSVALTLQSFGCDVIAVDNCYEKIQDIADSVSYAMCGDVTEPEFMKTIGARNLDGAVIAVSENLEAAIMATMISKEMGISYVLVKAMDELQGKILEKVGADSIVYPEIDMGERVAKKLISTEFIDWIELSPDYSLTEKLLPKQWEGKSLAELRVREKYGINVIGILKEDKMDMALDPSKPLQPDDMLFIIGKNSDLEKFKLR</sequence>
<dbReference type="PROSITE" id="PS51202">
    <property type="entry name" value="RCK_C"/>
    <property type="match status" value="1"/>
</dbReference>
<keyword evidence="4" id="KW-1185">Reference proteome</keyword>
<evidence type="ECO:0000313" key="4">
    <source>
        <dbReference type="Proteomes" id="UP000631576"/>
    </source>
</evidence>
<reference evidence="3 4" key="1">
    <citation type="submission" date="2020-08" db="EMBL/GenBank/DDBJ databases">
        <title>Genome public.</title>
        <authorList>
            <person name="Liu C."/>
            <person name="Sun Q."/>
        </authorList>
    </citation>
    <scope>NUCLEOTIDE SEQUENCE [LARGE SCALE GENOMIC DNA]</scope>
    <source>
        <strain evidence="3 4">NSJ-13</strain>
    </source>
</reference>
<gene>
    <name evidence="3" type="ORF">H8S40_01675</name>
</gene>
<name>A0ABR7G4D3_9FIRM</name>
<dbReference type="PANTHER" id="PTHR43833">
    <property type="entry name" value="POTASSIUM CHANNEL PROTEIN 2-RELATED-RELATED"/>
    <property type="match status" value="1"/>
</dbReference>
<dbReference type="InterPro" id="IPR050721">
    <property type="entry name" value="Trk_Ktr_HKT_K-transport"/>
</dbReference>
<evidence type="ECO:0000259" key="2">
    <source>
        <dbReference type="PROSITE" id="PS51202"/>
    </source>
</evidence>
<dbReference type="InterPro" id="IPR006037">
    <property type="entry name" value="RCK_C"/>
</dbReference>
<dbReference type="Gene3D" id="3.30.70.1450">
    <property type="entry name" value="Regulator of K+ conductance, C-terminal domain"/>
    <property type="match status" value="1"/>
</dbReference>
<evidence type="ECO:0000259" key="1">
    <source>
        <dbReference type="PROSITE" id="PS51201"/>
    </source>
</evidence>
<proteinExistence type="predicted"/>